<dbReference type="OrthoDB" id="1179649at2"/>
<accession>A0A0P7AXM5</accession>
<evidence type="ECO:0000313" key="1">
    <source>
        <dbReference type="EMBL" id="KPM33562.1"/>
    </source>
</evidence>
<sequence>MTNKLLTLASIFVLLLSCDEEKVSVQPEIMSEEIDTTPPKVSIPNFEEVLGNSVEVATTIAVSIEEDSEIEEVSVLVNQSEILNTKEKVFSFELNPFNYPNGENILSIVAKDSENNRTQQNEVFEVNKLLVSIAAPTVPPESQLFFSVNTMNGDLLAFALVTRPLEIVKLYADDDFTPQPIIVTSYEMQPEAIFKANLNSIANIEPGTDLVAFQEAAGVNTENTFESNPIIQPFTIKINSIPNNVLANSFFVVSYNHLGQSTDVINSSEGLETQMRYDSLDTTIENTLIYTSSSIAEAKANNTIALEDYRYLLLENPKDTTLSFSEFKSPESTISFSVPSNSETFSQRLVGYKDSNGYLDNEFFYLFDSKGTPENNTISLPVIPELSVVTNELTLVLDDGNTFEANTFGIKDVSIPIWSAVRTEDLVTVSGVYDKVEMLLQTNDNPDAVMSWSFTDRPNDNYTLIFNSFELPSEFIDYAAMNNLDLSNLISTSRISIKQFASSKPYEYEELLFYPFLPSRPDDIYILTSNLTTN</sequence>
<reference evidence="1 2" key="1">
    <citation type="submission" date="2015-09" db="EMBL/GenBank/DDBJ databases">
        <title>Genome sequence of the marine flavobacterium Croceitalea dokdonensis DOKDO 023 that contains proton- and sodium-pumping rhodopsins.</title>
        <authorList>
            <person name="Kwon S.-K."/>
            <person name="Lee H.K."/>
            <person name="Kwak M.-J."/>
            <person name="Kim J.F."/>
        </authorList>
    </citation>
    <scope>NUCLEOTIDE SEQUENCE [LARGE SCALE GENOMIC DNA]</scope>
    <source>
        <strain evidence="1 2">DOKDO 023</strain>
    </source>
</reference>
<dbReference type="RefSeq" id="WP_054557726.1">
    <property type="nucleotide sequence ID" value="NZ_LDJX01000001.1"/>
</dbReference>
<organism evidence="1 2">
    <name type="scientific">Croceitalea dokdonensis DOKDO 023</name>
    <dbReference type="NCBI Taxonomy" id="1300341"/>
    <lineage>
        <taxon>Bacteria</taxon>
        <taxon>Pseudomonadati</taxon>
        <taxon>Bacteroidota</taxon>
        <taxon>Flavobacteriia</taxon>
        <taxon>Flavobacteriales</taxon>
        <taxon>Flavobacteriaceae</taxon>
        <taxon>Croceitalea</taxon>
    </lineage>
</organism>
<dbReference type="PROSITE" id="PS51257">
    <property type="entry name" value="PROKAR_LIPOPROTEIN"/>
    <property type="match status" value="1"/>
</dbReference>
<protein>
    <submittedName>
        <fullName evidence="1">Uncharacterized protein</fullName>
    </submittedName>
</protein>
<dbReference type="Gene3D" id="2.60.40.10">
    <property type="entry name" value="Immunoglobulins"/>
    <property type="match status" value="1"/>
</dbReference>
<comment type="caution">
    <text evidence="1">The sequence shown here is derived from an EMBL/GenBank/DDBJ whole genome shotgun (WGS) entry which is preliminary data.</text>
</comment>
<keyword evidence="2" id="KW-1185">Reference proteome</keyword>
<dbReference type="EMBL" id="LDJX01000001">
    <property type="protein sequence ID" value="KPM33562.1"/>
    <property type="molecule type" value="Genomic_DNA"/>
</dbReference>
<gene>
    <name evidence="1" type="ORF">I595_465</name>
</gene>
<name>A0A0P7AXM5_9FLAO</name>
<dbReference type="AlphaFoldDB" id="A0A0P7AXM5"/>
<dbReference type="InterPro" id="IPR013783">
    <property type="entry name" value="Ig-like_fold"/>
</dbReference>
<dbReference type="STRING" id="1300341.I595_465"/>
<dbReference type="Proteomes" id="UP000050280">
    <property type="component" value="Unassembled WGS sequence"/>
</dbReference>
<evidence type="ECO:0000313" key="2">
    <source>
        <dbReference type="Proteomes" id="UP000050280"/>
    </source>
</evidence>
<proteinExistence type="predicted"/>